<comment type="caution">
    <text evidence="3">The sequence shown here is derived from an EMBL/GenBank/DDBJ whole genome shotgun (WGS) entry which is preliminary data.</text>
</comment>
<organism evidence="3 4">
    <name type="scientific">Candidatus Muproteobacteria bacterium RBG_16_65_34</name>
    <dbReference type="NCBI Taxonomy" id="1817760"/>
    <lineage>
        <taxon>Bacteria</taxon>
        <taxon>Pseudomonadati</taxon>
        <taxon>Pseudomonadota</taxon>
        <taxon>Candidatus Muproteobacteria</taxon>
    </lineage>
</organism>
<dbReference type="AlphaFoldDB" id="A0A1F6TTC3"/>
<keyword evidence="3" id="KW-0540">Nuclease</keyword>
<keyword evidence="3" id="KW-0255">Endonuclease</keyword>
<dbReference type="GO" id="GO:0004519">
    <property type="term" value="F:endonuclease activity"/>
    <property type="evidence" value="ECO:0007669"/>
    <property type="project" value="UniProtKB-KW"/>
</dbReference>
<evidence type="ECO:0000259" key="2">
    <source>
        <dbReference type="PROSITE" id="PS50164"/>
    </source>
</evidence>
<dbReference type="PANTHER" id="PTHR34477">
    <property type="entry name" value="UPF0213 PROTEIN YHBQ"/>
    <property type="match status" value="1"/>
</dbReference>
<dbReference type="InterPro" id="IPR000305">
    <property type="entry name" value="GIY-YIG_endonuc"/>
</dbReference>
<dbReference type="PANTHER" id="PTHR34477:SF1">
    <property type="entry name" value="UPF0213 PROTEIN YHBQ"/>
    <property type="match status" value="1"/>
</dbReference>
<dbReference type="PROSITE" id="PS50164">
    <property type="entry name" value="GIY_YIG"/>
    <property type="match status" value="1"/>
</dbReference>
<evidence type="ECO:0000313" key="4">
    <source>
        <dbReference type="Proteomes" id="UP000178885"/>
    </source>
</evidence>
<feature type="domain" description="GIY-YIG" evidence="2">
    <location>
        <begin position="1"/>
        <end position="69"/>
    </location>
</feature>
<sequence length="82" mass="9426">MECRDGSFYTGITNDLERRCQQHNEGLGARYTRARRPVVLRYHEQVASRSSALIRECAVRLLTRREKETLVGMAKPRTDTSG</sequence>
<name>A0A1F6TTC3_9PROT</name>
<dbReference type="CDD" id="cd10456">
    <property type="entry name" value="GIY-YIG_UPF0213"/>
    <property type="match status" value="1"/>
</dbReference>
<comment type="similarity">
    <text evidence="1">Belongs to the UPF0213 family.</text>
</comment>
<dbReference type="STRING" id="1817760.A2151_04040"/>
<dbReference type="Pfam" id="PF01541">
    <property type="entry name" value="GIY-YIG"/>
    <property type="match status" value="1"/>
</dbReference>
<dbReference type="InterPro" id="IPR050190">
    <property type="entry name" value="UPF0213_domain"/>
</dbReference>
<keyword evidence="3" id="KW-0378">Hydrolase</keyword>
<dbReference type="Proteomes" id="UP000178885">
    <property type="component" value="Unassembled WGS sequence"/>
</dbReference>
<protein>
    <submittedName>
        <fullName evidence="3">Endonuclease</fullName>
    </submittedName>
</protein>
<dbReference type="Gene3D" id="3.40.1440.10">
    <property type="entry name" value="GIY-YIG endonuclease"/>
    <property type="match status" value="1"/>
</dbReference>
<proteinExistence type="inferred from homology"/>
<reference evidence="3 4" key="1">
    <citation type="journal article" date="2016" name="Nat. Commun.">
        <title>Thousands of microbial genomes shed light on interconnected biogeochemical processes in an aquifer system.</title>
        <authorList>
            <person name="Anantharaman K."/>
            <person name="Brown C.T."/>
            <person name="Hug L.A."/>
            <person name="Sharon I."/>
            <person name="Castelle C.J."/>
            <person name="Probst A.J."/>
            <person name="Thomas B.C."/>
            <person name="Singh A."/>
            <person name="Wilkins M.J."/>
            <person name="Karaoz U."/>
            <person name="Brodie E.L."/>
            <person name="Williams K.H."/>
            <person name="Hubbard S.S."/>
            <person name="Banfield J.F."/>
        </authorList>
    </citation>
    <scope>NUCLEOTIDE SEQUENCE [LARGE SCALE GENOMIC DNA]</scope>
</reference>
<dbReference type="EMBL" id="MFSU01000029">
    <property type="protein sequence ID" value="OGI48388.1"/>
    <property type="molecule type" value="Genomic_DNA"/>
</dbReference>
<accession>A0A1F6TTC3</accession>
<evidence type="ECO:0000313" key="3">
    <source>
        <dbReference type="EMBL" id="OGI48388.1"/>
    </source>
</evidence>
<dbReference type="SUPFAM" id="SSF82771">
    <property type="entry name" value="GIY-YIG endonuclease"/>
    <property type="match status" value="1"/>
</dbReference>
<dbReference type="InterPro" id="IPR035901">
    <property type="entry name" value="GIY-YIG_endonuc_sf"/>
</dbReference>
<gene>
    <name evidence="3" type="ORF">A2151_04040</name>
</gene>
<evidence type="ECO:0000256" key="1">
    <source>
        <dbReference type="ARBA" id="ARBA00007435"/>
    </source>
</evidence>